<gene>
    <name evidence="1" type="ORF">M9Y10_004978</name>
</gene>
<sequence>MEIEISDEEIKEKVIQKMKENKSFERIEDEYRFAVSMAMDEEQNYNPFKNSDKNESLALQFVFQYLKQKGLQFTLSCLLDESISEINENLQLIDISQLIQNFKPSHDQKNHSYFVEPPKKITKSEFNNFKYIVKVEDL</sequence>
<proteinExistence type="predicted"/>
<evidence type="ECO:0008006" key="3">
    <source>
        <dbReference type="Google" id="ProtNLM"/>
    </source>
</evidence>
<dbReference type="PROSITE" id="PS50896">
    <property type="entry name" value="LISH"/>
    <property type="match status" value="1"/>
</dbReference>
<protein>
    <recommendedName>
        <fullName evidence="3">LisH domain-containing protein</fullName>
    </recommendedName>
</protein>
<evidence type="ECO:0000313" key="1">
    <source>
        <dbReference type="EMBL" id="KAK8878213.1"/>
    </source>
</evidence>
<reference evidence="1 2" key="1">
    <citation type="submission" date="2024-04" db="EMBL/GenBank/DDBJ databases">
        <title>Tritrichomonas musculus Genome.</title>
        <authorList>
            <person name="Alves-Ferreira E."/>
            <person name="Grigg M."/>
            <person name="Lorenzi H."/>
            <person name="Galac M."/>
        </authorList>
    </citation>
    <scope>NUCLEOTIDE SEQUENCE [LARGE SCALE GENOMIC DNA]</scope>
    <source>
        <strain evidence="1 2">EAF2021</strain>
    </source>
</reference>
<dbReference type="EMBL" id="JAPFFF010000011">
    <property type="protein sequence ID" value="KAK8878213.1"/>
    <property type="molecule type" value="Genomic_DNA"/>
</dbReference>
<keyword evidence="2" id="KW-1185">Reference proteome</keyword>
<dbReference type="InterPro" id="IPR006594">
    <property type="entry name" value="LisH"/>
</dbReference>
<dbReference type="Proteomes" id="UP001470230">
    <property type="component" value="Unassembled WGS sequence"/>
</dbReference>
<accession>A0ABR2JLC6</accession>
<comment type="caution">
    <text evidence="1">The sequence shown here is derived from an EMBL/GenBank/DDBJ whole genome shotgun (WGS) entry which is preliminary data.</text>
</comment>
<evidence type="ECO:0000313" key="2">
    <source>
        <dbReference type="Proteomes" id="UP001470230"/>
    </source>
</evidence>
<organism evidence="1 2">
    <name type="scientific">Tritrichomonas musculus</name>
    <dbReference type="NCBI Taxonomy" id="1915356"/>
    <lineage>
        <taxon>Eukaryota</taxon>
        <taxon>Metamonada</taxon>
        <taxon>Parabasalia</taxon>
        <taxon>Tritrichomonadida</taxon>
        <taxon>Tritrichomonadidae</taxon>
        <taxon>Tritrichomonas</taxon>
    </lineage>
</organism>
<name>A0ABR2JLC6_9EUKA</name>